<keyword evidence="2" id="KW-1185">Reference proteome</keyword>
<proteinExistence type="predicted"/>
<organism evidence="1 2">
    <name type="scientific">Paenibacillus uliginis N3/975</name>
    <dbReference type="NCBI Taxonomy" id="1313296"/>
    <lineage>
        <taxon>Bacteria</taxon>
        <taxon>Bacillati</taxon>
        <taxon>Bacillota</taxon>
        <taxon>Bacilli</taxon>
        <taxon>Bacillales</taxon>
        <taxon>Paenibacillaceae</taxon>
        <taxon>Paenibacillus</taxon>
    </lineage>
</organism>
<dbReference type="Proteomes" id="UP000192940">
    <property type="component" value="Chromosome I"/>
</dbReference>
<protein>
    <submittedName>
        <fullName evidence="1">Uncharacterized protein</fullName>
    </submittedName>
</protein>
<dbReference type="EMBL" id="LT840184">
    <property type="protein sequence ID" value="SMF73267.1"/>
    <property type="molecule type" value="Genomic_DNA"/>
</dbReference>
<evidence type="ECO:0000313" key="2">
    <source>
        <dbReference type="Proteomes" id="UP000192940"/>
    </source>
</evidence>
<accession>A0A1X7GQY5</accession>
<sequence length="73" mass="8501">MCFYYLVNGEAGEIPARSRHCKQGYSRFTTVLRQAEWEGEDISEPVSQETCLMSSTTVLRGKDYVWLMEVLRF</sequence>
<gene>
    <name evidence="1" type="ORF">SAMN05661091_0950</name>
</gene>
<evidence type="ECO:0000313" key="1">
    <source>
        <dbReference type="EMBL" id="SMF73267.1"/>
    </source>
</evidence>
<name>A0A1X7GQY5_9BACL</name>
<dbReference type="STRING" id="1313296.SAMN05661091_0950"/>
<dbReference type="AlphaFoldDB" id="A0A1X7GQY5"/>
<reference evidence="2" key="1">
    <citation type="submission" date="2017-04" db="EMBL/GenBank/DDBJ databases">
        <authorList>
            <person name="Varghese N."/>
            <person name="Submissions S."/>
        </authorList>
    </citation>
    <scope>NUCLEOTIDE SEQUENCE [LARGE SCALE GENOMIC DNA]</scope>
    <source>
        <strain evidence="2">N3/975</strain>
    </source>
</reference>